<evidence type="ECO:0000313" key="1">
    <source>
        <dbReference type="EMBL" id="KAK4291181.1"/>
    </source>
</evidence>
<dbReference type="EMBL" id="JAWZYT010005230">
    <property type="protein sequence ID" value="KAK4291181.1"/>
    <property type="molecule type" value="Genomic_DNA"/>
</dbReference>
<reference evidence="1" key="1">
    <citation type="submission" date="2023-11" db="EMBL/GenBank/DDBJ databases">
        <title>Genome assemblies of two species of porcelain crab, Petrolisthes cinctipes and Petrolisthes manimaculis (Anomura: Porcellanidae).</title>
        <authorList>
            <person name="Angst P."/>
        </authorList>
    </citation>
    <scope>NUCLEOTIDE SEQUENCE</scope>
    <source>
        <strain evidence="1">PB745_02</strain>
        <tissue evidence="1">Gill</tissue>
    </source>
</reference>
<dbReference type="AlphaFoldDB" id="A0AAE1NLX2"/>
<organism evidence="1 2">
    <name type="scientific">Petrolisthes manimaculis</name>
    <dbReference type="NCBI Taxonomy" id="1843537"/>
    <lineage>
        <taxon>Eukaryota</taxon>
        <taxon>Metazoa</taxon>
        <taxon>Ecdysozoa</taxon>
        <taxon>Arthropoda</taxon>
        <taxon>Crustacea</taxon>
        <taxon>Multicrustacea</taxon>
        <taxon>Malacostraca</taxon>
        <taxon>Eumalacostraca</taxon>
        <taxon>Eucarida</taxon>
        <taxon>Decapoda</taxon>
        <taxon>Pleocyemata</taxon>
        <taxon>Anomura</taxon>
        <taxon>Galatheoidea</taxon>
        <taxon>Porcellanidae</taxon>
        <taxon>Petrolisthes</taxon>
    </lineage>
</organism>
<proteinExistence type="predicted"/>
<comment type="caution">
    <text evidence="1">The sequence shown here is derived from an EMBL/GenBank/DDBJ whole genome shotgun (WGS) entry which is preliminary data.</text>
</comment>
<name>A0AAE1NLX2_9EUCA</name>
<sequence length="75" mass="9099">MERLRAQTKRKEMERKQKEYINVLIEEGEIRKEEVEGRARRENMEAHREMMKTLESVSSIAVPYMIRDMGREKDD</sequence>
<protein>
    <submittedName>
        <fullName evidence="1">Uncharacterized protein</fullName>
    </submittedName>
</protein>
<keyword evidence="2" id="KW-1185">Reference proteome</keyword>
<gene>
    <name evidence="1" type="ORF">Pmani_035976</name>
</gene>
<accession>A0AAE1NLX2</accession>
<dbReference type="Proteomes" id="UP001292094">
    <property type="component" value="Unassembled WGS sequence"/>
</dbReference>
<evidence type="ECO:0000313" key="2">
    <source>
        <dbReference type="Proteomes" id="UP001292094"/>
    </source>
</evidence>